<keyword evidence="3" id="KW-1185">Reference proteome</keyword>
<dbReference type="HOGENOM" id="CLU_3189716_0_0_11"/>
<keyword evidence="1" id="KW-0732">Signal</keyword>
<organism evidence="2 3">
    <name type="scientific">Streptomyces roseochromogenus subsp. oscitans DS 12.976</name>
    <dbReference type="NCBI Taxonomy" id="1352936"/>
    <lineage>
        <taxon>Bacteria</taxon>
        <taxon>Bacillati</taxon>
        <taxon>Actinomycetota</taxon>
        <taxon>Actinomycetes</taxon>
        <taxon>Kitasatosporales</taxon>
        <taxon>Streptomycetaceae</taxon>
        <taxon>Streptomyces</taxon>
    </lineage>
</organism>
<accession>V6KJQ1</accession>
<proteinExistence type="predicted"/>
<gene>
    <name evidence="2" type="ORF">M878_20730</name>
</gene>
<evidence type="ECO:0000313" key="3">
    <source>
        <dbReference type="Proteomes" id="UP000017984"/>
    </source>
</evidence>
<reference evidence="2 3" key="1">
    <citation type="journal article" date="2014" name="Genome Announc.">
        <title>Draft Genome Sequence of Streptomyces roseochromogenes subsp. oscitans DS 12.976, Producer of the Aminocoumarin Antibiotic Clorobiocin.</title>
        <authorList>
            <person name="Ruckert C."/>
            <person name="Kalinowski J."/>
            <person name="Heide L."/>
            <person name="Apel A.K."/>
        </authorList>
    </citation>
    <scope>NUCLEOTIDE SEQUENCE [LARGE SCALE GENOMIC DNA]</scope>
    <source>
        <strain evidence="2 3">DS 12.976</strain>
    </source>
</reference>
<dbReference type="Proteomes" id="UP000017984">
    <property type="component" value="Chromosome"/>
</dbReference>
<dbReference type="STRING" id="1352936.M878_20730"/>
<evidence type="ECO:0000256" key="1">
    <source>
        <dbReference type="SAM" id="SignalP"/>
    </source>
</evidence>
<feature type="chain" id="PRO_5039250979" evidence="1">
    <location>
        <begin position="28"/>
        <end position="46"/>
    </location>
</feature>
<protein>
    <submittedName>
        <fullName evidence="2">Uncharacterized protein</fullName>
    </submittedName>
</protein>
<dbReference type="EMBL" id="AWQX01000181">
    <property type="protein sequence ID" value="EST29199.1"/>
    <property type="molecule type" value="Genomic_DNA"/>
</dbReference>
<feature type="signal peptide" evidence="1">
    <location>
        <begin position="1"/>
        <end position="27"/>
    </location>
</feature>
<evidence type="ECO:0000313" key="2">
    <source>
        <dbReference type="EMBL" id="EST29199.1"/>
    </source>
</evidence>
<comment type="caution">
    <text evidence="2">The sequence shown here is derived from an EMBL/GenBank/DDBJ whole genome shotgun (WGS) entry which is preliminary data.</text>
</comment>
<dbReference type="AlphaFoldDB" id="V6KJQ1"/>
<name>V6KJQ1_STRRC</name>
<sequence length="46" mass="5168">MSVRLMSRMRRKAAWSWVALTSPTRMAGVWGSAAVKGWRSAEFALL</sequence>